<evidence type="ECO:0000313" key="2">
    <source>
        <dbReference type="EMBL" id="KAF5714247.1"/>
    </source>
</evidence>
<feature type="compositionally biased region" description="Polar residues" evidence="1">
    <location>
        <begin position="136"/>
        <end position="149"/>
    </location>
</feature>
<evidence type="ECO:0000256" key="1">
    <source>
        <dbReference type="SAM" id="MobiDB-lite"/>
    </source>
</evidence>
<feature type="compositionally biased region" description="Basic and acidic residues" evidence="1">
    <location>
        <begin position="154"/>
        <end position="164"/>
    </location>
</feature>
<feature type="region of interest" description="Disordered" evidence="1">
    <location>
        <begin position="130"/>
        <end position="183"/>
    </location>
</feature>
<reference evidence="2 3" key="1">
    <citation type="submission" date="2020-05" db="EMBL/GenBank/DDBJ databases">
        <title>Identification and distribution of gene clusters putatively required for synthesis of sphingolipid metabolism inhibitors in phylogenetically diverse species of the filamentous fungus Fusarium.</title>
        <authorList>
            <person name="Kim H.-S."/>
            <person name="Busman M."/>
            <person name="Brown D.W."/>
            <person name="Divon H."/>
            <person name="Uhlig S."/>
            <person name="Proctor R.H."/>
        </authorList>
    </citation>
    <scope>NUCLEOTIDE SEQUENCE [LARGE SCALE GENOMIC DNA]</scope>
    <source>
        <strain evidence="2 3">NRRL 66235</strain>
    </source>
</reference>
<sequence length="285" mass="32380">MSDHGLAFPDLESKVIKEKYPDDDDSCLLKRLQNNWSNYQQYWDMKTKEELVGLINGGGVETNGTNRTNASGHKSWKKAELTWAIWIVMRTHYGINKLSKLSWICPDQQLEGILMANAESNDGPLCIKPEEHSGKNHQGSQATSETGEVSNLEARTHTDWDSRKRAYSGTPRETRRVKRKHQSLRRSMLERMEDINKGVADTFKDMPSMISHQTARFTFPTNDTHIGTPLLVSNGSLLQRREQGRILTGSCKVDDSSPKTSRLCSLRQFKAENIKYPEQGLGKRS</sequence>
<dbReference type="OrthoDB" id="5095680at2759"/>
<comment type="caution">
    <text evidence="2">The sequence shown here is derived from an EMBL/GenBank/DDBJ whole genome shotgun (WGS) entry which is preliminary data.</text>
</comment>
<organism evidence="2 3">
    <name type="scientific">Fusarium mundagurra</name>
    <dbReference type="NCBI Taxonomy" id="1567541"/>
    <lineage>
        <taxon>Eukaryota</taxon>
        <taxon>Fungi</taxon>
        <taxon>Dikarya</taxon>
        <taxon>Ascomycota</taxon>
        <taxon>Pezizomycotina</taxon>
        <taxon>Sordariomycetes</taxon>
        <taxon>Hypocreomycetidae</taxon>
        <taxon>Hypocreales</taxon>
        <taxon>Nectriaceae</taxon>
        <taxon>Fusarium</taxon>
        <taxon>Fusarium fujikuroi species complex</taxon>
    </lineage>
</organism>
<name>A0A8H5YL52_9HYPO</name>
<proteinExistence type="predicted"/>
<dbReference type="Proteomes" id="UP000544331">
    <property type="component" value="Unassembled WGS sequence"/>
</dbReference>
<gene>
    <name evidence="2" type="ORF">FMUND_7577</name>
</gene>
<dbReference type="EMBL" id="JAAOAN010000251">
    <property type="protein sequence ID" value="KAF5714247.1"/>
    <property type="molecule type" value="Genomic_DNA"/>
</dbReference>
<keyword evidence="3" id="KW-1185">Reference proteome</keyword>
<dbReference type="AlphaFoldDB" id="A0A8H5YL52"/>
<protein>
    <submittedName>
        <fullName evidence="2">Uncharacterized protein</fullName>
    </submittedName>
</protein>
<accession>A0A8H5YL52</accession>
<evidence type="ECO:0000313" key="3">
    <source>
        <dbReference type="Proteomes" id="UP000544331"/>
    </source>
</evidence>